<dbReference type="InterPro" id="IPR011004">
    <property type="entry name" value="Trimer_LpxA-like_sf"/>
</dbReference>
<dbReference type="Pfam" id="PF00132">
    <property type="entry name" value="Hexapep"/>
    <property type="match status" value="1"/>
</dbReference>
<evidence type="ECO:0000313" key="7">
    <source>
        <dbReference type="EMBL" id="HIX19084.1"/>
    </source>
</evidence>
<sequence length="260" mass="28076">MAEIHPTAIVDPTAELADDVKIGSYCVVGPHVTLGPGCVLHSHVVLGGPSVFGKGNEFFPFSVIGLKSQDLKYKGEPTYLEVGDYNVFRENANINRSTSPETKTVIGSYNHFLINSHCGHECVVGNHVILSGYAGVAGHCQIGDWAIISGFAALHQFVRVGAHAMVGGCARVPQDIAPYVIAEGFPAAIRAVNTIGLTRRGFAEADIRALKFAYRKIFLDKNCDKEAAMDLVLADEVYGSNEHVLHLINFLRSSERGFAH</sequence>
<dbReference type="Gene3D" id="2.160.10.10">
    <property type="entry name" value="Hexapeptide repeat proteins"/>
    <property type="match status" value="1"/>
</dbReference>
<dbReference type="CDD" id="cd03351">
    <property type="entry name" value="LbH_UDP-GlcNAc_AT"/>
    <property type="match status" value="1"/>
</dbReference>
<dbReference type="PIRSF" id="PIRSF000456">
    <property type="entry name" value="UDP-GlcNAc_acltr"/>
    <property type="match status" value="1"/>
</dbReference>
<keyword evidence="1" id="KW-0444">Lipid biosynthesis</keyword>
<reference evidence="7" key="2">
    <citation type="submission" date="2021-04" db="EMBL/GenBank/DDBJ databases">
        <authorList>
            <person name="Gilroy R."/>
        </authorList>
    </citation>
    <scope>NUCLEOTIDE SEQUENCE</scope>
    <source>
        <strain evidence="7">14975</strain>
    </source>
</reference>
<evidence type="ECO:0000259" key="6">
    <source>
        <dbReference type="Pfam" id="PF13720"/>
    </source>
</evidence>
<dbReference type="EC" id="2.3.1.129" evidence="7"/>
<dbReference type="EMBL" id="DXFQ01000010">
    <property type="protein sequence ID" value="HIX19084.1"/>
    <property type="molecule type" value="Genomic_DNA"/>
</dbReference>
<feature type="domain" description="UDP N-acetylglucosamine O-acyltransferase C-terminal" evidence="6">
    <location>
        <begin position="175"/>
        <end position="258"/>
    </location>
</feature>
<keyword evidence="2" id="KW-0441">Lipid A biosynthesis</keyword>
<dbReference type="GO" id="GO:0016020">
    <property type="term" value="C:membrane"/>
    <property type="evidence" value="ECO:0007669"/>
    <property type="project" value="GOC"/>
</dbReference>
<gene>
    <name evidence="7" type="primary">lpxA</name>
    <name evidence="7" type="ORF">H9862_00605</name>
</gene>
<keyword evidence="4" id="KW-0443">Lipid metabolism</keyword>
<comment type="caution">
    <text evidence="7">The sequence shown here is derived from an EMBL/GenBank/DDBJ whole genome shotgun (WGS) entry which is preliminary data.</text>
</comment>
<proteinExistence type="predicted"/>
<dbReference type="PANTHER" id="PTHR43480">
    <property type="entry name" value="ACYL-[ACYL-CARRIER-PROTEIN]--UDP-N-ACETYLGLUCOSAMINE O-ACYLTRANSFERASE"/>
    <property type="match status" value="1"/>
</dbReference>
<evidence type="ECO:0000256" key="4">
    <source>
        <dbReference type="ARBA" id="ARBA00023098"/>
    </source>
</evidence>
<dbReference type="Gene3D" id="1.20.1180.10">
    <property type="entry name" value="Udp N-acetylglucosamine O-acyltransferase, C-terminal domain"/>
    <property type="match status" value="1"/>
</dbReference>
<evidence type="ECO:0000256" key="5">
    <source>
        <dbReference type="ARBA" id="ARBA00023315"/>
    </source>
</evidence>
<protein>
    <submittedName>
        <fullName evidence="7">Acyl-ACP--UDP-N-acetylglucosamine O-acyltransferase</fullName>
        <ecNumber evidence="7">2.3.1.129</ecNumber>
    </submittedName>
</protein>
<dbReference type="InterPro" id="IPR037157">
    <property type="entry name" value="Acetyltransf_C_sf"/>
</dbReference>
<dbReference type="Pfam" id="PF13720">
    <property type="entry name" value="Acetyltransf_11"/>
    <property type="match status" value="1"/>
</dbReference>
<organism evidence="7 8">
    <name type="scientific">Candidatus Akkermansia intestinigallinarum</name>
    <dbReference type="NCBI Taxonomy" id="2838431"/>
    <lineage>
        <taxon>Bacteria</taxon>
        <taxon>Pseudomonadati</taxon>
        <taxon>Verrucomicrobiota</taxon>
        <taxon>Verrucomicrobiia</taxon>
        <taxon>Verrucomicrobiales</taxon>
        <taxon>Akkermansiaceae</taxon>
        <taxon>Akkermansia</taxon>
    </lineage>
</organism>
<reference evidence="7" key="1">
    <citation type="journal article" date="2021" name="PeerJ">
        <title>Extensive microbial diversity within the chicken gut microbiome revealed by metagenomics and culture.</title>
        <authorList>
            <person name="Gilroy R."/>
            <person name="Ravi A."/>
            <person name="Getino M."/>
            <person name="Pursley I."/>
            <person name="Horton D.L."/>
            <person name="Alikhan N.F."/>
            <person name="Baker D."/>
            <person name="Gharbi K."/>
            <person name="Hall N."/>
            <person name="Watson M."/>
            <person name="Adriaenssens E.M."/>
            <person name="Foster-Nyarko E."/>
            <person name="Jarju S."/>
            <person name="Secka A."/>
            <person name="Antonio M."/>
            <person name="Oren A."/>
            <person name="Chaudhuri R.R."/>
            <person name="La Ragione R."/>
            <person name="Hildebrand F."/>
            <person name="Pallen M.J."/>
        </authorList>
    </citation>
    <scope>NUCLEOTIDE SEQUENCE</scope>
    <source>
        <strain evidence="7">14975</strain>
    </source>
</reference>
<evidence type="ECO:0000256" key="2">
    <source>
        <dbReference type="ARBA" id="ARBA00022556"/>
    </source>
</evidence>
<keyword evidence="5 7" id="KW-0012">Acyltransferase</keyword>
<dbReference type="AlphaFoldDB" id="A0A9D2AG80"/>
<dbReference type="SUPFAM" id="SSF51161">
    <property type="entry name" value="Trimeric LpxA-like enzymes"/>
    <property type="match status" value="1"/>
</dbReference>
<dbReference type="InterPro" id="IPR029098">
    <property type="entry name" value="Acetyltransf_C"/>
</dbReference>
<dbReference type="NCBIfam" id="TIGR01852">
    <property type="entry name" value="lipid_A_lpxA"/>
    <property type="match status" value="1"/>
</dbReference>
<dbReference type="GO" id="GO:0008780">
    <property type="term" value="F:acyl-[acyl-carrier-protein]-UDP-N-acetylglucosamine O-acyltransferase activity"/>
    <property type="evidence" value="ECO:0007669"/>
    <property type="project" value="UniProtKB-EC"/>
</dbReference>
<dbReference type="InterPro" id="IPR001451">
    <property type="entry name" value="Hexapep"/>
</dbReference>
<dbReference type="GO" id="GO:0009245">
    <property type="term" value="P:lipid A biosynthetic process"/>
    <property type="evidence" value="ECO:0007669"/>
    <property type="project" value="UniProtKB-KW"/>
</dbReference>
<keyword evidence="3 7" id="KW-0808">Transferase</keyword>
<dbReference type="Proteomes" id="UP000823964">
    <property type="component" value="Unassembled WGS sequence"/>
</dbReference>
<dbReference type="PANTHER" id="PTHR43480:SF1">
    <property type="entry name" value="ACYL-[ACYL-CARRIER-PROTEIN]--UDP-N-ACETYLGLUCOSAMINE O-ACYLTRANSFERASE, MITOCHONDRIAL-RELATED"/>
    <property type="match status" value="1"/>
</dbReference>
<evidence type="ECO:0000256" key="3">
    <source>
        <dbReference type="ARBA" id="ARBA00022679"/>
    </source>
</evidence>
<evidence type="ECO:0000313" key="8">
    <source>
        <dbReference type="Proteomes" id="UP000823964"/>
    </source>
</evidence>
<dbReference type="NCBIfam" id="NF003657">
    <property type="entry name" value="PRK05289.1"/>
    <property type="match status" value="1"/>
</dbReference>
<dbReference type="InterPro" id="IPR010137">
    <property type="entry name" value="Lipid_A_LpxA"/>
</dbReference>
<name>A0A9D2AG80_9BACT</name>
<evidence type="ECO:0000256" key="1">
    <source>
        <dbReference type="ARBA" id="ARBA00022516"/>
    </source>
</evidence>
<accession>A0A9D2AG80</accession>